<accession>A0A9D2NF49</accession>
<dbReference type="Pfam" id="PF00583">
    <property type="entry name" value="Acetyltransf_1"/>
    <property type="match status" value="1"/>
</dbReference>
<name>A0A9D2NF49_9FIRM</name>
<dbReference type="InterPro" id="IPR016181">
    <property type="entry name" value="Acyl_CoA_acyltransferase"/>
</dbReference>
<dbReference type="PANTHER" id="PTHR43626:SF4">
    <property type="entry name" value="GCN5-RELATED N-ACETYLTRANSFERASE 2, CHLOROPLASTIC"/>
    <property type="match status" value="1"/>
</dbReference>
<dbReference type="InterPro" id="IPR045039">
    <property type="entry name" value="NSI-like"/>
</dbReference>
<dbReference type="Gene3D" id="3.40.630.30">
    <property type="match status" value="1"/>
</dbReference>
<evidence type="ECO:0000256" key="2">
    <source>
        <dbReference type="ARBA" id="ARBA00023315"/>
    </source>
</evidence>
<dbReference type="Proteomes" id="UP000823891">
    <property type="component" value="Unassembled WGS sequence"/>
</dbReference>
<sequence length="131" mass="15113">MQYSVCKKFDVDQMCHLRKSVGWNELKAMMSNPQMENLFSIICTENGKMIGFLNVVSNNVTDAYIQDVMVAPEFQGKGIGTELMNRAISEIRARSIYMISVIYGEEKLRCFYEKFGFCTMLCGQLETRFEQ</sequence>
<dbReference type="CDD" id="cd04301">
    <property type="entry name" value="NAT_SF"/>
    <property type="match status" value="1"/>
</dbReference>
<comment type="caution">
    <text evidence="4">The sequence shown here is derived from an EMBL/GenBank/DDBJ whole genome shotgun (WGS) entry which is preliminary data.</text>
</comment>
<evidence type="ECO:0000313" key="4">
    <source>
        <dbReference type="EMBL" id="HJC23570.1"/>
    </source>
</evidence>
<dbReference type="AlphaFoldDB" id="A0A9D2NF49"/>
<dbReference type="PANTHER" id="PTHR43626">
    <property type="entry name" value="ACYL-COA N-ACYLTRANSFERASE"/>
    <property type="match status" value="1"/>
</dbReference>
<keyword evidence="2" id="KW-0012">Acyltransferase</keyword>
<evidence type="ECO:0000256" key="1">
    <source>
        <dbReference type="ARBA" id="ARBA00022679"/>
    </source>
</evidence>
<evidence type="ECO:0000259" key="3">
    <source>
        <dbReference type="PROSITE" id="PS51186"/>
    </source>
</evidence>
<dbReference type="InterPro" id="IPR000182">
    <property type="entry name" value="GNAT_dom"/>
</dbReference>
<dbReference type="GO" id="GO:0008080">
    <property type="term" value="F:N-acetyltransferase activity"/>
    <property type="evidence" value="ECO:0007669"/>
    <property type="project" value="InterPro"/>
</dbReference>
<proteinExistence type="predicted"/>
<organism evidence="4 5">
    <name type="scientific">Candidatus Eisenbergiella merdavium</name>
    <dbReference type="NCBI Taxonomy" id="2838551"/>
    <lineage>
        <taxon>Bacteria</taxon>
        <taxon>Bacillati</taxon>
        <taxon>Bacillota</taxon>
        <taxon>Clostridia</taxon>
        <taxon>Lachnospirales</taxon>
        <taxon>Lachnospiraceae</taxon>
        <taxon>Eisenbergiella</taxon>
    </lineage>
</organism>
<dbReference type="GO" id="GO:0005737">
    <property type="term" value="C:cytoplasm"/>
    <property type="evidence" value="ECO:0007669"/>
    <property type="project" value="TreeGrafter"/>
</dbReference>
<gene>
    <name evidence="4" type="ORF">H9761_07700</name>
</gene>
<reference evidence="4" key="1">
    <citation type="journal article" date="2021" name="PeerJ">
        <title>Extensive microbial diversity within the chicken gut microbiome revealed by metagenomics and culture.</title>
        <authorList>
            <person name="Gilroy R."/>
            <person name="Ravi A."/>
            <person name="Getino M."/>
            <person name="Pursley I."/>
            <person name="Horton D.L."/>
            <person name="Alikhan N.F."/>
            <person name="Baker D."/>
            <person name="Gharbi K."/>
            <person name="Hall N."/>
            <person name="Watson M."/>
            <person name="Adriaenssens E.M."/>
            <person name="Foster-Nyarko E."/>
            <person name="Jarju S."/>
            <person name="Secka A."/>
            <person name="Antonio M."/>
            <person name="Oren A."/>
            <person name="Chaudhuri R.R."/>
            <person name="La Ragione R."/>
            <person name="Hildebrand F."/>
            <person name="Pallen M.J."/>
        </authorList>
    </citation>
    <scope>NUCLEOTIDE SEQUENCE</scope>
    <source>
        <strain evidence="4">USAMLcec2-132</strain>
    </source>
</reference>
<dbReference type="SUPFAM" id="SSF55729">
    <property type="entry name" value="Acyl-CoA N-acyltransferases (Nat)"/>
    <property type="match status" value="1"/>
</dbReference>
<evidence type="ECO:0000313" key="5">
    <source>
        <dbReference type="Proteomes" id="UP000823891"/>
    </source>
</evidence>
<feature type="domain" description="N-acetyltransferase" evidence="3">
    <location>
        <begin position="1"/>
        <end position="131"/>
    </location>
</feature>
<dbReference type="EMBL" id="DWWS01000027">
    <property type="protein sequence ID" value="HJC23570.1"/>
    <property type="molecule type" value="Genomic_DNA"/>
</dbReference>
<reference evidence="4" key="2">
    <citation type="submission" date="2021-04" db="EMBL/GenBank/DDBJ databases">
        <authorList>
            <person name="Gilroy R."/>
        </authorList>
    </citation>
    <scope>NUCLEOTIDE SEQUENCE</scope>
    <source>
        <strain evidence="4">USAMLcec2-132</strain>
    </source>
</reference>
<protein>
    <submittedName>
        <fullName evidence="4">GNAT family N-acetyltransferase</fullName>
    </submittedName>
</protein>
<keyword evidence="1" id="KW-0808">Transferase</keyword>
<dbReference type="PROSITE" id="PS51186">
    <property type="entry name" value="GNAT"/>
    <property type="match status" value="1"/>
</dbReference>